<evidence type="ECO:0000313" key="2">
    <source>
        <dbReference type="Proteomes" id="UP000828390"/>
    </source>
</evidence>
<sequence length="73" mass="8494">MMQRFEKNDAQVRLCPMLLAKVLNMRGSIQQSLQWWIQDTLYDQEAHAKMGLRTYQRGAADMPLPSVHSDKES</sequence>
<proteinExistence type="predicted"/>
<reference evidence="1" key="1">
    <citation type="journal article" date="2019" name="bioRxiv">
        <title>The Genome of the Zebra Mussel, Dreissena polymorpha: A Resource for Invasive Species Research.</title>
        <authorList>
            <person name="McCartney M.A."/>
            <person name="Auch B."/>
            <person name="Kono T."/>
            <person name="Mallez S."/>
            <person name="Zhang Y."/>
            <person name="Obille A."/>
            <person name="Becker A."/>
            <person name="Abrahante J.E."/>
            <person name="Garbe J."/>
            <person name="Badalamenti J.P."/>
            <person name="Herman A."/>
            <person name="Mangelson H."/>
            <person name="Liachko I."/>
            <person name="Sullivan S."/>
            <person name="Sone E.D."/>
            <person name="Koren S."/>
            <person name="Silverstein K.A.T."/>
            <person name="Beckman K.B."/>
            <person name="Gohl D.M."/>
        </authorList>
    </citation>
    <scope>NUCLEOTIDE SEQUENCE</scope>
    <source>
        <strain evidence="1">Duluth1</strain>
        <tissue evidence="1">Whole animal</tissue>
    </source>
</reference>
<name>A0A9D4C2F4_DREPO</name>
<gene>
    <name evidence="1" type="ORF">DPMN_058814</name>
</gene>
<organism evidence="1 2">
    <name type="scientific">Dreissena polymorpha</name>
    <name type="common">Zebra mussel</name>
    <name type="synonym">Mytilus polymorpha</name>
    <dbReference type="NCBI Taxonomy" id="45954"/>
    <lineage>
        <taxon>Eukaryota</taxon>
        <taxon>Metazoa</taxon>
        <taxon>Spiralia</taxon>
        <taxon>Lophotrochozoa</taxon>
        <taxon>Mollusca</taxon>
        <taxon>Bivalvia</taxon>
        <taxon>Autobranchia</taxon>
        <taxon>Heteroconchia</taxon>
        <taxon>Euheterodonta</taxon>
        <taxon>Imparidentia</taxon>
        <taxon>Neoheterodontei</taxon>
        <taxon>Myida</taxon>
        <taxon>Dreissenoidea</taxon>
        <taxon>Dreissenidae</taxon>
        <taxon>Dreissena</taxon>
    </lineage>
</organism>
<dbReference type="Proteomes" id="UP000828390">
    <property type="component" value="Unassembled WGS sequence"/>
</dbReference>
<reference evidence="1" key="2">
    <citation type="submission" date="2020-11" db="EMBL/GenBank/DDBJ databases">
        <authorList>
            <person name="McCartney M.A."/>
            <person name="Auch B."/>
            <person name="Kono T."/>
            <person name="Mallez S."/>
            <person name="Becker A."/>
            <person name="Gohl D.M."/>
            <person name="Silverstein K.A.T."/>
            <person name="Koren S."/>
            <person name="Bechman K.B."/>
            <person name="Herman A."/>
            <person name="Abrahante J.E."/>
            <person name="Garbe J."/>
        </authorList>
    </citation>
    <scope>NUCLEOTIDE SEQUENCE</scope>
    <source>
        <strain evidence="1">Duluth1</strain>
        <tissue evidence="1">Whole animal</tissue>
    </source>
</reference>
<comment type="caution">
    <text evidence="1">The sequence shown here is derived from an EMBL/GenBank/DDBJ whole genome shotgun (WGS) entry which is preliminary data.</text>
</comment>
<dbReference type="EMBL" id="JAIWYP010000013">
    <property type="protein sequence ID" value="KAH3716097.1"/>
    <property type="molecule type" value="Genomic_DNA"/>
</dbReference>
<accession>A0A9D4C2F4</accession>
<evidence type="ECO:0000313" key="1">
    <source>
        <dbReference type="EMBL" id="KAH3716097.1"/>
    </source>
</evidence>
<keyword evidence="2" id="KW-1185">Reference proteome</keyword>
<protein>
    <submittedName>
        <fullName evidence="1">Uncharacterized protein</fullName>
    </submittedName>
</protein>
<dbReference type="AlphaFoldDB" id="A0A9D4C2F4"/>